<dbReference type="Gene3D" id="3.40.50.300">
    <property type="entry name" value="P-loop containing nucleotide triphosphate hydrolases"/>
    <property type="match status" value="1"/>
</dbReference>
<keyword evidence="6 7" id="KW-0472">Membrane</keyword>
<feature type="transmembrane region" description="Helical" evidence="7">
    <location>
        <begin position="297"/>
        <end position="317"/>
    </location>
</feature>
<evidence type="ECO:0000256" key="4">
    <source>
        <dbReference type="ARBA" id="ARBA00022840"/>
    </source>
</evidence>
<dbReference type="InterPro" id="IPR011527">
    <property type="entry name" value="ABC1_TM_dom"/>
</dbReference>
<gene>
    <name evidence="11" type="ORF">E2R62_17290</name>
</gene>
<dbReference type="InterPro" id="IPR036640">
    <property type="entry name" value="ABC1_TM_sf"/>
</dbReference>
<feature type="domain" description="ABC transporter" evidence="8">
    <location>
        <begin position="499"/>
        <end position="717"/>
    </location>
</feature>
<dbReference type="EMBL" id="CP038008">
    <property type="protein sequence ID" value="QBY30408.1"/>
    <property type="molecule type" value="Genomic_DNA"/>
</dbReference>
<dbReference type="GO" id="GO:0005524">
    <property type="term" value="F:ATP binding"/>
    <property type="evidence" value="ECO:0007669"/>
    <property type="project" value="UniProtKB-KW"/>
</dbReference>
<dbReference type="PROSITE" id="PS50893">
    <property type="entry name" value="ABC_TRANSPORTER_2"/>
    <property type="match status" value="1"/>
</dbReference>
<dbReference type="AlphaFoldDB" id="A0A482PI99"/>
<feature type="transmembrane region" description="Helical" evidence="7">
    <location>
        <begin position="420"/>
        <end position="444"/>
    </location>
</feature>
<evidence type="ECO:0000259" key="8">
    <source>
        <dbReference type="PROSITE" id="PS50893"/>
    </source>
</evidence>
<evidence type="ECO:0000259" key="10">
    <source>
        <dbReference type="PROSITE" id="PS50990"/>
    </source>
</evidence>
<feature type="transmembrane region" description="Helical" evidence="7">
    <location>
        <begin position="182"/>
        <end position="206"/>
    </location>
</feature>
<evidence type="ECO:0000259" key="9">
    <source>
        <dbReference type="PROSITE" id="PS50929"/>
    </source>
</evidence>
<sequence>MYNMLEQNIFFKKRHLPLIFQTERTDCALSCIAMVANFHGIPLNLTELKSIYPQYKKGMNLNDVYDILSFAGMNVRVLSVDNDELGKVILPCILHWNCDHFVVLKKIKKGKFIIHDPEKGLLKLGHVKFFDHFTGIVVESVPGLVITDSSSTYLLPGRDKSYTVSKNLKFFFSLLRQCQSPVYFILILLFIIEFINICLPQVTQLIIDDVIVNSDMHLLIVATSGYFLLSLIQLVVSSAKDGILIWMTAQLGYQLPLSFYNKLMELPVSFFNSRTLGDLISRFDSVDIIKNTTTTQLLATVLDSIMVSASFIMLMIYDRSLTLIVVIMLFLYVLTKLFSYKVYKYCNVSTLKSRARQQGAVIESVKNHQLLKLYSECRGVRGNFTQSLVDVVNNQAKVGYIQIVFTGANLFLSSLKNVSILYFGGAQVMSGNFSIGMLVAFISYSEQFCRRSMKIIDFMMQGYMSGAHIERINEVITASPETEFLTQSSFFKSVNGVSLELSNLSFTYSATSEILSSVSFKLEPGETLLVSGKSGCGKSTLVKIILGLLPPSGGRIICNNMNITKHTIQSFRKITGTVLQGDTLLSGSLLYNIAFDNTVPLDDVVHITKGLGIHDVINSLPMGYYSQVTDINAFLSVGQIQRILLARAIYRKPALLILDEATSNLDRESEMQVIDYIATLPCTKIIISHKGEALCIADKILSLDRSESYCKYNMYKKNCS</sequence>
<dbReference type="Gene3D" id="3.90.70.10">
    <property type="entry name" value="Cysteine proteinases"/>
    <property type="match status" value="1"/>
</dbReference>
<dbReference type="Gene3D" id="1.20.1560.10">
    <property type="entry name" value="ABC transporter type 1, transmembrane domain"/>
    <property type="match status" value="1"/>
</dbReference>
<dbReference type="CDD" id="cd03228">
    <property type="entry name" value="ABCC_MRP_Like"/>
    <property type="match status" value="1"/>
</dbReference>
<dbReference type="InterPro" id="IPR003593">
    <property type="entry name" value="AAA+_ATPase"/>
</dbReference>
<dbReference type="GO" id="GO:0140359">
    <property type="term" value="F:ABC-type transporter activity"/>
    <property type="evidence" value="ECO:0007669"/>
    <property type="project" value="InterPro"/>
</dbReference>
<reference evidence="11" key="1">
    <citation type="submission" date="2019-03" db="EMBL/GenBank/DDBJ databases">
        <title>Complete genome sequence of enteropathogenic Citrobacter rodentium strain DBS100.</title>
        <authorList>
            <person name="Popov G."/>
            <person name="Fiebig A."/>
            <person name="Shideler S."/>
            <person name="Coombes B."/>
            <person name="Savchenko A."/>
        </authorList>
    </citation>
    <scope>NUCLEOTIDE SEQUENCE</scope>
    <source>
        <strain evidence="11">DBS100</strain>
    </source>
</reference>
<feature type="domain" description="Peptidase C39" evidence="10">
    <location>
        <begin position="21"/>
        <end position="140"/>
    </location>
</feature>
<dbReference type="SUPFAM" id="SSF52540">
    <property type="entry name" value="P-loop containing nucleoside triphosphate hydrolases"/>
    <property type="match status" value="1"/>
</dbReference>
<protein>
    <submittedName>
        <fullName evidence="11">Peptidase domain-containing ABC transporter</fullName>
    </submittedName>
</protein>
<dbReference type="CDD" id="cd18567">
    <property type="entry name" value="ABC_6TM_CvaB_RaxB_like"/>
    <property type="match status" value="1"/>
</dbReference>
<evidence type="ECO:0000256" key="1">
    <source>
        <dbReference type="ARBA" id="ARBA00004651"/>
    </source>
</evidence>
<dbReference type="GO" id="GO:0005886">
    <property type="term" value="C:plasma membrane"/>
    <property type="evidence" value="ECO:0007669"/>
    <property type="project" value="UniProtKB-SubCell"/>
</dbReference>
<dbReference type="SMART" id="SM00382">
    <property type="entry name" value="AAA"/>
    <property type="match status" value="1"/>
</dbReference>
<dbReference type="InterPro" id="IPR027417">
    <property type="entry name" value="P-loop_NTPase"/>
</dbReference>
<evidence type="ECO:0000256" key="5">
    <source>
        <dbReference type="ARBA" id="ARBA00022989"/>
    </source>
</evidence>
<organism evidence="11">
    <name type="scientific">Citrobacter rodentium</name>
    <dbReference type="NCBI Taxonomy" id="67825"/>
    <lineage>
        <taxon>Bacteria</taxon>
        <taxon>Pseudomonadati</taxon>
        <taxon>Pseudomonadota</taxon>
        <taxon>Gammaproteobacteria</taxon>
        <taxon>Enterobacterales</taxon>
        <taxon>Enterobacteriaceae</taxon>
        <taxon>Citrobacter</taxon>
    </lineage>
</organism>
<keyword evidence="3" id="KW-0547">Nucleotide-binding</keyword>
<accession>A0A482PI99</accession>
<proteinExistence type="predicted"/>
<keyword evidence="2 7" id="KW-0812">Transmembrane</keyword>
<evidence type="ECO:0000256" key="3">
    <source>
        <dbReference type="ARBA" id="ARBA00022741"/>
    </source>
</evidence>
<dbReference type="InterPro" id="IPR005074">
    <property type="entry name" value="Peptidase_C39"/>
</dbReference>
<dbReference type="Pfam" id="PF00005">
    <property type="entry name" value="ABC_tran"/>
    <property type="match status" value="1"/>
</dbReference>
<name>A0A482PI99_CITRO</name>
<dbReference type="PROSITE" id="PS00211">
    <property type="entry name" value="ABC_TRANSPORTER_1"/>
    <property type="match status" value="1"/>
</dbReference>
<dbReference type="InterPro" id="IPR039421">
    <property type="entry name" value="Type_1_exporter"/>
</dbReference>
<dbReference type="GO" id="GO:0016887">
    <property type="term" value="F:ATP hydrolysis activity"/>
    <property type="evidence" value="ECO:0007669"/>
    <property type="project" value="InterPro"/>
</dbReference>
<keyword evidence="5 7" id="KW-1133">Transmembrane helix</keyword>
<evidence type="ECO:0000256" key="7">
    <source>
        <dbReference type="SAM" id="Phobius"/>
    </source>
</evidence>
<dbReference type="GO" id="GO:0034040">
    <property type="term" value="F:ATPase-coupled lipid transmembrane transporter activity"/>
    <property type="evidence" value="ECO:0007669"/>
    <property type="project" value="TreeGrafter"/>
</dbReference>
<dbReference type="Pfam" id="PF00664">
    <property type="entry name" value="ABC_membrane"/>
    <property type="match status" value="1"/>
</dbReference>
<dbReference type="Pfam" id="PF03412">
    <property type="entry name" value="Peptidase_C39"/>
    <property type="match status" value="1"/>
</dbReference>
<comment type="subcellular location">
    <subcellularLocation>
        <location evidence="1">Cell membrane</location>
        <topology evidence="1">Multi-pass membrane protein</topology>
    </subcellularLocation>
</comment>
<dbReference type="InterPro" id="IPR017871">
    <property type="entry name" value="ABC_transporter-like_CS"/>
</dbReference>
<dbReference type="SUPFAM" id="SSF90123">
    <property type="entry name" value="ABC transporter transmembrane region"/>
    <property type="match status" value="1"/>
</dbReference>
<dbReference type="PANTHER" id="PTHR24221">
    <property type="entry name" value="ATP-BINDING CASSETTE SUB-FAMILY B"/>
    <property type="match status" value="1"/>
</dbReference>
<evidence type="ECO:0000256" key="2">
    <source>
        <dbReference type="ARBA" id="ARBA00022692"/>
    </source>
</evidence>
<evidence type="ECO:0000256" key="6">
    <source>
        <dbReference type="ARBA" id="ARBA00023136"/>
    </source>
</evidence>
<feature type="transmembrane region" description="Helical" evidence="7">
    <location>
        <begin position="218"/>
        <end position="236"/>
    </location>
</feature>
<evidence type="ECO:0000313" key="11">
    <source>
        <dbReference type="EMBL" id="QBY30408.1"/>
    </source>
</evidence>
<dbReference type="InterPro" id="IPR003439">
    <property type="entry name" value="ABC_transporter-like_ATP-bd"/>
</dbReference>
<dbReference type="PROSITE" id="PS50929">
    <property type="entry name" value="ABC_TM1F"/>
    <property type="match status" value="1"/>
</dbReference>
<dbReference type="GO" id="GO:0008233">
    <property type="term" value="F:peptidase activity"/>
    <property type="evidence" value="ECO:0007669"/>
    <property type="project" value="InterPro"/>
</dbReference>
<dbReference type="PROSITE" id="PS50990">
    <property type="entry name" value="PEPTIDASE_C39"/>
    <property type="match status" value="1"/>
</dbReference>
<dbReference type="GO" id="GO:0006508">
    <property type="term" value="P:proteolysis"/>
    <property type="evidence" value="ECO:0007669"/>
    <property type="project" value="InterPro"/>
</dbReference>
<feature type="transmembrane region" description="Helical" evidence="7">
    <location>
        <begin position="323"/>
        <end position="343"/>
    </location>
</feature>
<keyword evidence="4" id="KW-0067">ATP-binding</keyword>
<feature type="domain" description="ABC transmembrane type-1" evidence="9">
    <location>
        <begin position="184"/>
        <end position="464"/>
    </location>
</feature>
<dbReference type="PANTHER" id="PTHR24221:SF606">
    <property type="entry name" value="COLICIN V SECRETION-PROCESSING ATP-BINDING PROTEIN"/>
    <property type="match status" value="1"/>
</dbReference>